<feature type="compositionally biased region" description="Low complexity" evidence="4">
    <location>
        <begin position="193"/>
        <end position="202"/>
    </location>
</feature>
<dbReference type="AlphaFoldDB" id="A0A9P9DUR8"/>
<evidence type="ECO:0000256" key="3">
    <source>
        <dbReference type="RuleBase" id="RU003616"/>
    </source>
</evidence>
<dbReference type="InterPro" id="IPR008978">
    <property type="entry name" value="HSP20-like_chaperone"/>
</dbReference>
<keyword evidence="7" id="KW-1185">Reference proteome</keyword>
<dbReference type="InterPro" id="IPR031107">
    <property type="entry name" value="Small_HSP"/>
</dbReference>
<sequence length="288" mass="32652">MAFFLTPRFAPAYQPQACNPFSYYSAPRPTYRRVVSRPAFPSFVPFLSQVDELLTELDREARRAQHIQRQQRKRAFRARFEVQENNEGYEVQGDIHGFEQQNIQIEVTDENTLRVAGNTEWKSEQASTSPEPERHDEATKDIEMDGATLAEPEATTTEFADVTDAEIIHSDTSSQKSYQATVEDDFEDLGAETSSTISSTTEAETKQPKEPKGKEKAVETSLQQQPQPEIPATTTETEQEQPHASFERTFRFPERIDAATVKASFNNGILSIQVPRAPKHQIRQIAIQ</sequence>
<evidence type="ECO:0000256" key="4">
    <source>
        <dbReference type="SAM" id="MobiDB-lite"/>
    </source>
</evidence>
<feature type="region of interest" description="Disordered" evidence="4">
    <location>
        <begin position="193"/>
        <end position="247"/>
    </location>
</feature>
<feature type="compositionally biased region" description="Basic and acidic residues" evidence="4">
    <location>
        <begin position="203"/>
        <end position="218"/>
    </location>
</feature>
<dbReference type="Proteomes" id="UP000700596">
    <property type="component" value="Unassembled WGS sequence"/>
</dbReference>
<dbReference type="EMBL" id="JAGMWT010000007">
    <property type="protein sequence ID" value="KAH7125633.1"/>
    <property type="molecule type" value="Genomic_DNA"/>
</dbReference>
<feature type="region of interest" description="Disordered" evidence="4">
    <location>
        <begin position="118"/>
        <end position="138"/>
    </location>
</feature>
<dbReference type="InterPro" id="IPR002068">
    <property type="entry name" value="A-crystallin/Hsp20_dom"/>
</dbReference>
<dbReference type="OrthoDB" id="1431247at2759"/>
<keyword evidence="1" id="KW-0346">Stress response</keyword>
<dbReference type="SUPFAM" id="SSF49764">
    <property type="entry name" value="HSP20-like chaperones"/>
    <property type="match status" value="1"/>
</dbReference>
<evidence type="ECO:0000256" key="1">
    <source>
        <dbReference type="ARBA" id="ARBA00023016"/>
    </source>
</evidence>
<name>A0A9P9DUR8_9PLEO</name>
<organism evidence="6 7">
    <name type="scientific">Dendryphion nanum</name>
    <dbReference type="NCBI Taxonomy" id="256645"/>
    <lineage>
        <taxon>Eukaryota</taxon>
        <taxon>Fungi</taxon>
        <taxon>Dikarya</taxon>
        <taxon>Ascomycota</taxon>
        <taxon>Pezizomycotina</taxon>
        <taxon>Dothideomycetes</taxon>
        <taxon>Pleosporomycetidae</taxon>
        <taxon>Pleosporales</taxon>
        <taxon>Torulaceae</taxon>
        <taxon>Dendryphion</taxon>
    </lineage>
</organism>
<evidence type="ECO:0000256" key="2">
    <source>
        <dbReference type="PROSITE-ProRule" id="PRU00285"/>
    </source>
</evidence>
<dbReference type="PROSITE" id="PS01031">
    <property type="entry name" value="SHSP"/>
    <property type="match status" value="1"/>
</dbReference>
<comment type="caution">
    <text evidence="6">The sequence shown here is derived from an EMBL/GenBank/DDBJ whole genome shotgun (WGS) entry which is preliminary data.</text>
</comment>
<proteinExistence type="inferred from homology"/>
<dbReference type="CDD" id="cd06464">
    <property type="entry name" value="ACD_sHsps-like"/>
    <property type="match status" value="1"/>
</dbReference>
<comment type="similarity">
    <text evidence="2 3">Belongs to the small heat shock protein (HSP20) family.</text>
</comment>
<reference evidence="6" key="1">
    <citation type="journal article" date="2021" name="Nat. Commun.">
        <title>Genetic determinants of endophytism in the Arabidopsis root mycobiome.</title>
        <authorList>
            <person name="Mesny F."/>
            <person name="Miyauchi S."/>
            <person name="Thiergart T."/>
            <person name="Pickel B."/>
            <person name="Atanasova L."/>
            <person name="Karlsson M."/>
            <person name="Huettel B."/>
            <person name="Barry K.W."/>
            <person name="Haridas S."/>
            <person name="Chen C."/>
            <person name="Bauer D."/>
            <person name="Andreopoulos W."/>
            <person name="Pangilinan J."/>
            <person name="LaButti K."/>
            <person name="Riley R."/>
            <person name="Lipzen A."/>
            <person name="Clum A."/>
            <person name="Drula E."/>
            <person name="Henrissat B."/>
            <person name="Kohler A."/>
            <person name="Grigoriev I.V."/>
            <person name="Martin F.M."/>
            <person name="Hacquard S."/>
        </authorList>
    </citation>
    <scope>NUCLEOTIDE SEQUENCE</scope>
    <source>
        <strain evidence="6">MPI-CAGE-CH-0243</strain>
    </source>
</reference>
<gene>
    <name evidence="6" type="ORF">B0J11DRAFT_528917</name>
</gene>
<evidence type="ECO:0000313" key="6">
    <source>
        <dbReference type="EMBL" id="KAH7125633.1"/>
    </source>
</evidence>
<evidence type="ECO:0000313" key="7">
    <source>
        <dbReference type="Proteomes" id="UP000700596"/>
    </source>
</evidence>
<dbReference type="PANTHER" id="PTHR11527">
    <property type="entry name" value="HEAT-SHOCK PROTEIN 20 FAMILY MEMBER"/>
    <property type="match status" value="1"/>
</dbReference>
<dbReference type="Gene3D" id="2.60.40.790">
    <property type="match status" value="2"/>
</dbReference>
<evidence type="ECO:0000259" key="5">
    <source>
        <dbReference type="PROSITE" id="PS01031"/>
    </source>
</evidence>
<protein>
    <recommendedName>
        <fullName evidence="5">SHSP domain-containing protein</fullName>
    </recommendedName>
</protein>
<feature type="compositionally biased region" description="Low complexity" evidence="4">
    <location>
        <begin position="223"/>
        <end position="236"/>
    </location>
</feature>
<feature type="domain" description="SHSP" evidence="5">
    <location>
        <begin position="71"/>
        <end position="288"/>
    </location>
</feature>
<accession>A0A9P9DUR8</accession>
<dbReference type="Pfam" id="PF00011">
    <property type="entry name" value="HSP20"/>
    <property type="match status" value="1"/>
</dbReference>